<name>W6ZGN3_COCMI</name>
<evidence type="ECO:0000313" key="2">
    <source>
        <dbReference type="Proteomes" id="UP000054032"/>
    </source>
</evidence>
<keyword evidence="2" id="KW-1185">Reference proteome</keyword>
<protein>
    <submittedName>
        <fullName evidence="1">Uncharacterized protein</fullName>
    </submittedName>
</protein>
<dbReference type="EMBL" id="KI964053">
    <property type="protein sequence ID" value="EUC42656.1"/>
    <property type="molecule type" value="Genomic_DNA"/>
</dbReference>
<dbReference type="HOGENOM" id="CLU_1239940_0_0_1"/>
<proteinExistence type="predicted"/>
<reference evidence="1 2" key="1">
    <citation type="journal article" date="2013" name="PLoS Genet.">
        <title>Comparative genome structure, secondary metabolite, and effector coding capacity across Cochliobolus pathogens.</title>
        <authorList>
            <person name="Condon B.J."/>
            <person name="Leng Y."/>
            <person name="Wu D."/>
            <person name="Bushley K.E."/>
            <person name="Ohm R.A."/>
            <person name="Otillar R."/>
            <person name="Martin J."/>
            <person name="Schackwitz W."/>
            <person name="Grimwood J."/>
            <person name="MohdZainudin N."/>
            <person name="Xue C."/>
            <person name="Wang R."/>
            <person name="Manning V.A."/>
            <person name="Dhillon B."/>
            <person name="Tu Z.J."/>
            <person name="Steffenson B.J."/>
            <person name="Salamov A."/>
            <person name="Sun H."/>
            <person name="Lowry S."/>
            <person name="LaButti K."/>
            <person name="Han J."/>
            <person name="Copeland A."/>
            <person name="Lindquist E."/>
            <person name="Barry K."/>
            <person name="Schmutz J."/>
            <person name="Baker S.E."/>
            <person name="Ciuffetti L.M."/>
            <person name="Grigoriev I.V."/>
            <person name="Zhong S."/>
            <person name="Turgeon B.G."/>
        </authorList>
    </citation>
    <scope>NUCLEOTIDE SEQUENCE [LARGE SCALE GENOMIC DNA]</scope>
    <source>
        <strain evidence="1 2">ATCC 44560</strain>
    </source>
</reference>
<evidence type="ECO:0000313" key="1">
    <source>
        <dbReference type="EMBL" id="EUC42656.1"/>
    </source>
</evidence>
<dbReference type="eggNOG" id="ENOG502RIFB">
    <property type="taxonomic scope" value="Eukaryota"/>
</dbReference>
<dbReference type="KEGG" id="bor:COCMIDRAFT_102892"/>
<organism evidence="1 2">
    <name type="scientific">Bipolaris oryzae ATCC 44560</name>
    <dbReference type="NCBI Taxonomy" id="930090"/>
    <lineage>
        <taxon>Eukaryota</taxon>
        <taxon>Fungi</taxon>
        <taxon>Dikarya</taxon>
        <taxon>Ascomycota</taxon>
        <taxon>Pezizomycotina</taxon>
        <taxon>Dothideomycetes</taxon>
        <taxon>Pleosporomycetidae</taxon>
        <taxon>Pleosporales</taxon>
        <taxon>Pleosporineae</taxon>
        <taxon>Pleosporaceae</taxon>
        <taxon>Bipolaris</taxon>
    </lineage>
</organism>
<dbReference type="RefSeq" id="XP_007690809.1">
    <property type="nucleotide sequence ID" value="XM_007692619.1"/>
</dbReference>
<dbReference type="GeneID" id="19118179"/>
<sequence length="223" mass="25109">MPPILTQSSPEPHESIDAILMLNTCNLPIITPCSATLNPHSFALPNLFHLLTCGHIVTIDDTDRRCAHNCHRTTATTSRPSEFPEPQYTNSADEITFTDTATNIYPDTLYCEVCTGIPFDRYYIMFPPPGPSLLRRCLALSRAIIAATMILPALAVDEILCPVLYVPGHVPHELRCGHRVWCMLERWCGVNCSDCREGRWKGLDAVVCEECVGRGERVYERYW</sequence>
<dbReference type="AlphaFoldDB" id="W6ZGN3"/>
<dbReference type="OrthoDB" id="3690919at2759"/>
<accession>W6ZGN3</accession>
<gene>
    <name evidence="1" type="ORF">COCMIDRAFT_102892</name>
</gene>
<dbReference type="Proteomes" id="UP000054032">
    <property type="component" value="Unassembled WGS sequence"/>
</dbReference>